<dbReference type="AlphaFoldDB" id="A0A0H2SB16"/>
<proteinExistence type="predicted"/>
<organism evidence="2 3">
    <name type="scientific">Schizopora paradoxa</name>
    <dbReference type="NCBI Taxonomy" id="27342"/>
    <lineage>
        <taxon>Eukaryota</taxon>
        <taxon>Fungi</taxon>
        <taxon>Dikarya</taxon>
        <taxon>Basidiomycota</taxon>
        <taxon>Agaricomycotina</taxon>
        <taxon>Agaricomycetes</taxon>
        <taxon>Hymenochaetales</taxon>
        <taxon>Schizoporaceae</taxon>
        <taxon>Schizopora</taxon>
    </lineage>
</organism>
<dbReference type="Gene3D" id="3.40.50.720">
    <property type="entry name" value="NAD(P)-binding Rossmann-like Domain"/>
    <property type="match status" value="1"/>
</dbReference>
<dbReference type="InterPro" id="IPR052515">
    <property type="entry name" value="Gfo/Idh/MocA_Oxidoreductase"/>
</dbReference>
<dbReference type="Proteomes" id="UP000053477">
    <property type="component" value="Unassembled WGS sequence"/>
</dbReference>
<protein>
    <recommendedName>
        <fullName evidence="1">Oxidoreductase putative C-terminal domain-containing protein</fullName>
    </recommendedName>
</protein>
<dbReference type="SUPFAM" id="SSF51735">
    <property type="entry name" value="NAD(P)-binding Rossmann-fold domains"/>
    <property type="match status" value="1"/>
</dbReference>
<evidence type="ECO:0000313" key="3">
    <source>
        <dbReference type="Proteomes" id="UP000053477"/>
    </source>
</evidence>
<accession>A0A0H2SB16</accession>
<dbReference type="InterPro" id="IPR013944">
    <property type="entry name" value="OxRdtase_put_C"/>
</dbReference>
<keyword evidence="3" id="KW-1185">Reference proteome</keyword>
<dbReference type="EMBL" id="KQ085890">
    <property type="protein sequence ID" value="KLO18898.1"/>
    <property type="molecule type" value="Genomic_DNA"/>
</dbReference>
<dbReference type="Pfam" id="PF08635">
    <property type="entry name" value="ox_reductase_C"/>
    <property type="match status" value="1"/>
</dbReference>
<dbReference type="PANTHER" id="PTHR43249:SF1">
    <property type="entry name" value="D-GLUCOSIDE 3-DEHYDROGENASE"/>
    <property type="match status" value="1"/>
</dbReference>
<sequence length="431" mass="48287">MDLSDSVDAQSPSLALDVASSSSSSEKTDDVANDFRVLFIGAGNVMFGSLEGPWNHSVRLEQTLGARLKVVALVDPDVKRCEETLKRKHATDAFRSYKDTLIYSNLEELFHNRSENLDLPRWSLHAIIIGIPPYFRGSSTQCRNTELKVIRHFPGVPLFIEKPVSVPEVGESDILGVFTIANAVRQNTAVCSVAYMLRYLKAVQMMKQIIEEKHLTIMATTARFACAYASIGKPDYWFKSRFGGPIMEQATHVCDLSRYFGGEIDLSSISANTVEYDETPGQLSYIDEKCLENQVAPDDKISRATVANWKYEDGAIGSLMHVVALHGDQYACDFEVIADGYMLRLVNPYVDPVLFVRRPGSVQEEQFTFPGDDPYLTEISSFVDAVDDPNTTSRRILSTYEDACQTYRFTWEIRCAAERSIASRRSKSKAI</sequence>
<dbReference type="Gene3D" id="3.30.360.10">
    <property type="entry name" value="Dihydrodipicolinate Reductase, domain 2"/>
    <property type="match status" value="1"/>
</dbReference>
<dbReference type="STRING" id="27342.A0A0H2SB16"/>
<evidence type="ECO:0000313" key="2">
    <source>
        <dbReference type="EMBL" id="KLO18898.1"/>
    </source>
</evidence>
<dbReference type="PANTHER" id="PTHR43249">
    <property type="entry name" value="UDP-N-ACETYL-2-AMINO-2-DEOXY-D-GLUCURONATE OXIDASE"/>
    <property type="match status" value="1"/>
</dbReference>
<dbReference type="OrthoDB" id="10250282at2759"/>
<gene>
    <name evidence="2" type="ORF">SCHPADRAFT_92608</name>
</gene>
<dbReference type="InParanoid" id="A0A0H2SB16"/>
<name>A0A0H2SB16_9AGAM</name>
<reference evidence="2 3" key="1">
    <citation type="submission" date="2015-04" db="EMBL/GenBank/DDBJ databases">
        <title>Complete genome sequence of Schizopora paradoxa KUC8140, a cosmopolitan wood degrader in East Asia.</title>
        <authorList>
            <consortium name="DOE Joint Genome Institute"/>
            <person name="Min B."/>
            <person name="Park H."/>
            <person name="Jang Y."/>
            <person name="Kim J.-J."/>
            <person name="Kim K.H."/>
            <person name="Pangilinan J."/>
            <person name="Lipzen A."/>
            <person name="Riley R."/>
            <person name="Grigoriev I.V."/>
            <person name="Spatafora J.W."/>
            <person name="Choi I.-G."/>
        </authorList>
    </citation>
    <scope>NUCLEOTIDE SEQUENCE [LARGE SCALE GENOMIC DNA]</scope>
    <source>
        <strain evidence="2 3">KUC8140</strain>
    </source>
</reference>
<dbReference type="InterPro" id="IPR036291">
    <property type="entry name" value="NAD(P)-bd_dom_sf"/>
</dbReference>
<feature type="domain" description="Oxidoreductase putative C-terminal" evidence="1">
    <location>
        <begin position="198"/>
        <end position="341"/>
    </location>
</feature>
<evidence type="ECO:0000259" key="1">
    <source>
        <dbReference type="Pfam" id="PF08635"/>
    </source>
</evidence>
<dbReference type="SUPFAM" id="SSF55347">
    <property type="entry name" value="Glyceraldehyde-3-phosphate dehydrogenase-like, C-terminal domain"/>
    <property type="match status" value="1"/>
</dbReference>